<evidence type="ECO:0000313" key="2">
    <source>
        <dbReference type="Proteomes" id="UP000274850"/>
    </source>
</evidence>
<evidence type="ECO:0000313" key="1">
    <source>
        <dbReference type="EMBL" id="SOB74516.1"/>
    </source>
</evidence>
<accession>A0A285PZ95</accession>
<proteinExistence type="predicted"/>
<organism evidence="1">
    <name type="scientific">Cedratvirus lausannensis</name>
    <dbReference type="NCBI Taxonomy" id="2023205"/>
    <lineage>
        <taxon>Viruses</taxon>
        <taxon>Pithoviruses</taxon>
        <taxon>Orthocedratvirinae</taxon>
        <taxon>Alphacedratvirus</taxon>
        <taxon>Alphacedratvirus francolausannense</taxon>
    </lineage>
</organism>
<keyword evidence="2" id="KW-1185">Reference proteome</keyword>
<protein>
    <submittedName>
        <fullName evidence="1">Uncharacterized protein</fullName>
    </submittedName>
</protein>
<gene>
    <name evidence="1" type="ORF">BQ9231_00633</name>
</gene>
<name>A0A285PZ95_9VIRU</name>
<reference evidence="1" key="1">
    <citation type="submission" date="2017-08" db="EMBL/GenBank/DDBJ databases">
        <authorList>
            <person name="de Groot N.N."/>
        </authorList>
    </citation>
    <scope>NUCLEOTIDE SEQUENCE</scope>
</reference>
<dbReference type="Proteomes" id="UP000274850">
    <property type="component" value="Segment"/>
</dbReference>
<dbReference type="EMBL" id="LT907979">
    <property type="protein sequence ID" value="SOB74516.1"/>
    <property type="molecule type" value="Genomic_DNA"/>
</dbReference>
<sequence>MSLIQVPENIMSSFELVPNEVLEHIVSFVPESRFPLRQTCALLRNNIPHINRYQFRNQLYEKGSVELILHYKLPCSEENFETILRKGHEELFKVRKNINRNNCTLCIHHSLLSAAVQGRSKYIINYLFTKGYVTRSSLVYEACRQNYLDLVGEMFAEGVEMTKCVCEAVAGEALDVLQWLVEKDETYYNVVVQQAVCTYKVKVLRWLPRKILTKVSRKELFLYACEADSMDLFNFLLEANYLPKQRPNVSTRLAASKHEYMLETLVKSKGWLLCEEMFETALEEGCHAMLSCLLQLDCPREDLETLYTVSSGSNVLWLIDNLPPTEDILMDLCLGERETVIIHLIKNGLLPESFDDNPDITLAALEEGFIDAAHEYMQAGYTFHDDVCLRVTNPTSLDWLIENDVNLCPELYYKLVRDADLSLLKKLEQHPVDFPADLLDYVFGLISEQASYGRFNTRITAKLKKIAEWIKGGDV</sequence>